<feature type="transmembrane region" description="Helical" evidence="1">
    <location>
        <begin position="41"/>
        <end position="59"/>
    </location>
</feature>
<name>A0A6J7FQB9_9ZZZZ</name>
<organism evidence="2">
    <name type="scientific">freshwater metagenome</name>
    <dbReference type="NCBI Taxonomy" id="449393"/>
    <lineage>
        <taxon>unclassified sequences</taxon>
        <taxon>metagenomes</taxon>
        <taxon>ecological metagenomes</taxon>
    </lineage>
</organism>
<keyword evidence="1" id="KW-1133">Transmembrane helix</keyword>
<gene>
    <name evidence="2" type="ORF">UFOPK3376_03241</name>
</gene>
<reference evidence="2" key="1">
    <citation type="submission" date="2020-05" db="EMBL/GenBank/DDBJ databases">
        <authorList>
            <person name="Chiriac C."/>
            <person name="Salcher M."/>
            <person name="Ghai R."/>
            <person name="Kavagutti S V."/>
        </authorList>
    </citation>
    <scope>NUCLEOTIDE SEQUENCE</scope>
</reference>
<accession>A0A6J7FQB9</accession>
<sequence length="68" mass="7612">MSWFRAILSGVAIVVVAFALLVYVPHLILTHLTGLERGNRVALATAWFVLSLIGQLWGLRRLQSRQVI</sequence>
<keyword evidence="1" id="KW-0472">Membrane</keyword>
<evidence type="ECO:0000313" key="2">
    <source>
        <dbReference type="EMBL" id="CAB4897661.1"/>
    </source>
</evidence>
<dbReference type="AlphaFoldDB" id="A0A6J7FQB9"/>
<dbReference type="EMBL" id="CAFBLP010000157">
    <property type="protein sequence ID" value="CAB4897661.1"/>
    <property type="molecule type" value="Genomic_DNA"/>
</dbReference>
<feature type="transmembrane region" description="Helical" evidence="1">
    <location>
        <begin position="7"/>
        <end position="29"/>
    </location>
</feature>
<proteinExistence type="predicted"/>
<evidence type="ECO:0000256" key="1">
    <source>
        <dbReference type="SAM" id="Phobius"/>
    </source>
</evidence>
<keyword evidence="1" id="KW-0812">Transmembrane</keyword>
<protein>
    <submittedName>
        <fullName evidence="2">Unannotated protein</fullName>
    </submittedName>
</protein>